<dbReference type="Proteomes" id="UP000299102">
    <property type="component" value="Unassembled WGS sequence"/>
</dbReference>
<name>A0A4C1VPK3_EUMVA</name>
<evidence type="ECO:0000313" key="3">
    <source>
        <dbReference type="Proteomes" id="UP000299102"/>
    </source>
</evidence>
<evidence type="ECO:0000313" key="2">
    <source>
        <dbReference type="EMBL" id="GBP39804.1"/>
    </source>
</evidence>
<reference evidence="2 3" key="1">
    <citation type="journal article" date="2019" name="Commun. Biol.">
        <title>The bagworm genome reveals a unique fibroin gene that provides high tensile strength.</title>
        <authorList>
            <person name="Kono N."/>
            <person name="Nakamura H."/>
            <person name="Ohtoshi R."/>
            <person name="Tomita M."/>
            <person name="Numata K."/>
            <person name="Arakawa K."/>
        </authorList>
    </citation>
    <scope>NUCLEOTIDE SEQUENCE [LARGE SCALE GENOMIC DNA]</scope>
</reference>
<feature type="compositionally biased region" description="Polar residues" evidence="1">
    <location>
        <begin position="69"/>
        <end position="91"/>
    </location>
</feature>
<feature type="region of interest" description="Disordered" evidence="1">
    <location>
        <begin position="47"/>
        <end position="114"/>
    </location>
</feature>
<proteinExistence type="predicted"/>
<protein>
    <submittedName>
        <fullName evidence="2">Uncharacterized protein</fullName>
    </submittedName>
</protein>
<organism evidence="2 3">
    <name type="scientific">Eumeta variegata</name>
    <name type="common">Bagworm moth</name>
    <name type="synonym">Eumeta japonica</name>
    <dbReference type="NCBI Taxonomy" id="151549"/>
    <lineage>
        <taxon>Eukaryota</taxon>
        <taxon>Metazoa</taxon>
        <taxon>Ecdysozoa</taxon>
        <taxon>Arthropoda</taxon>
        <taxon>Hexapoda</taxon>
        <taxon>Insecta</taxon>
        <taxon>Pterygota</taxon>
        <taxon>Neoptera</taxon>
        <taxon>Endopterygota</taxon>
        <taxon>Lepidoptera</taxon>
        <taxon>Glossata</taxon>
        <taxon>Ditrysia</taxon>
        <taxon>Tineoidea</taxon>
        <taxon>Psychidae</taxon>
        <taxon>Oiketicinae</taxon>
        <taxon>Eumeta</taxon>
    </lineage>
</organism>
<accession>A0A4C1VPK3</accession>
<gene>
    <name evidence="2" type="ORF">EVAR_88305_1</name>
</gene>
<evidence type="ECO:0000256" key="1">
    <source>
        <dbReference type="SAM" id="MobiDB-lite"/>
    </source>
</evidence>
<dbReference type="AlphaFoldDB" id="A0A4C1VPK3"/>
<sequence length="114" mass="12265">MHAIEKRVNACRLVCVGRTVQSSMPTRKRVYPRAGSGVRRACALRHMGHGAPHSSGAGTHTSARHTAASVDSKSTVEYYRTTSNASSNVLSRNARRTPAHRPPSTACGVLRRDG</sequence>
<comment type="caution">
    <text evidence="2">The sequence shown here is derived from an EMBL/GenBank/DDBJ whole genome shotgun (WGS) entry which is preliminary data.</text>
</comment>
<dbReference type="EMBL" id="BGZK01000371">
    <property type="protein sequence ID" value="GBP39804.1"/>
    <property type="molecule type" value="Genomic_DNA"/>
</dbReference>
<keyword evidence="3" id="KW-1185">Reference proteome</keyword>